<keyword evidence="2" id="KW-0812">Transmembrane</keyword>
<organism evidence="4 5">
    <name type="scientific">Strongyloides venezuelensis</name>
    <name type="common">Threadworm</name>
    <dbReference type="NCBI Taxonomy" id="75913"/>
    <lineage>
        <taxon>Eukaryota</taxon>
        <taxon>Metazoa</taxon>
        <taxon>Ecdysozoa</taxon>
        <taxon>Nematoda</taxon>
        <taxon>Chromadorea</taxon>
        <taxon>Rhabditida</taxon>
        <taxon>Tylenchina</taxon>
        <taxon>Panagrolaimomorpha</taxon>
        <taxon>Strongyloidoidea</taxon>
        <taxon>Strongyloididae</taxon>
        <taxon>Strongyloides</taxon>
    </lineage>
</organism>
<evidence type="ECO:0000313" key="4">
    <source>
        <dbReference type="Proteomes" id="UP000035680"/>
    </source>
</evidence>
<evidence type="ECO:0000256" key="2">
    <source>
        <dbReference type="SAM" id="Phobius"/>
    </source>
</evidence>
<reference evidence="4" key="1">
    <citation type="submission" date="2014-07" db="EMBL/GenBank/DDBJ databases">
        <authorList>
            <person name="Martin A.A"/>
            <person name="De Silva N."/>
        </authorList>
    </citation>
    <scope>NUCLEOTIDE SEQUENCE</scope>
</reference>
<dbReference type="WBParaSite" id="SVE_0093100.1">
    <property type="protein sequence ID" value="SVE_0093100.1"/>
    <property type="gene ID" value="SVE_0093100"/>
</dbReference>
<evidence type="ECO:0000256" key="1">
    <source>
        <dbReference type="SAM" id="MobiDB-lite"/>
    </source>
</evidence>
<proteinExistence type="predicted"/>
<keyword evidence="2" id="KW-0472">Membrane</keyword>
<feature type="signal peptide" evidence="3">
    <location>
        <begin position="1"/>
        <end position="17"/>
    </location>
</feature>
<feature type="chain" id="PRO_5005328728" evidence="3">
    <location>
        <begin position="18"/>
        <end position="628"/>
    </location>
</feature>
<feature type="region of interest" description="Disordered" evidence="1">
    <location>
        <begin position="593"/>
        <end position="628"/>
    </location>
</feature>
<keyword evidence="2" id="KW-1133">Transmembrane helix</keyword>
<keyword evidence="3" id="KW-0732">Signal</keyword>
<dbReference type="Proteomes" id="UP000035680">
    <property type="component" value="Unassembled WGS sequence"/>
</dbReference>
<name>A0A0K0EWM8_STRVS</name>
<feature type="compositionally biased region" description="Polar residues" evidence="1">
    <location>
        <begin position="618"/>
        <end position="628"/>
    </location>
</feature>
<feature type="transmembrane region" description="Helical" evidence="2">
    <location>
        <begin position="544"/>
        <end position="565"/>
    </location>
</feature>
<reference evidence="5" key="2">
    <citation type="submission" date="2015-08" db="UniProtKB">
        <authorList>
            <consortium name="WormBaseParasite"/>
        </authorList>
    </citation>
    <scope>IDENTIFICATION</scope>
</reference>
<keyword evidence="4" id="KW-1185">Reference proteome</keyword>
<accession>A0A0K0EWM8</accession>
<dbReference type="AlphaFoldDB" id="A0A0K0EWM8"/>
<protein>
    <submittedName>
        <fullName evidence="5">EGF-like domain-containing protein</fullName>
    </submittedName>
</protein>
<evidence type="ECO:0000313" key="5">
    <source>
        <dbReference type="WBParaSite" id="SVE_0093100.1"/>
    </source>
</evidence>
<evidence type="ECO:0000256" key="3">
    <source>
        <dbReference type="SAM" id="SignalP"/>
    </source>
</evidence>
<sequence length="628" mass="72169">MLFRLILSSTWLFSAEHFPLEYYHNSGDQNYYWRSFDGKRETAKIKLPSLDAEKSVIVYKIYLTKDFLIRRKSNSELRMAIKNKEHDNFITNNLRPRENNVQNKKYTINHSYLTCNLFYCHMGIVYDCPLRVDLCSKSDKIINFFYIGFVKSDEYDNLVLKLIPKSSINKEIFSIFVCPYKTWLGNFSNSEFVPNYRKFIRYIYSNPSQKVFTLKYVYCNTIGAKTFVSCGHIKQMFMPSINVGYQCDDYNNEEANLVHNEAEKTSEAYLSDNELKCKNYTVYSSYPNTIVFLPPGNKYDNVDVFKLRRLEKNTTLYAGNRLHYLNFKDFQTNIWDIEGYMGYVLNYEAKCKVPNIKATLRLKINDTIQRFENKIHQKFGRRDTYTFSSREIKKSSIGCQIVLDEMKYRTFTNFYGLRYSTSLLMFDETTKKYIEVRDIEKLVSVPKISTINLGSTGSNGPNDLTNTKILTISNGSNNSIAPKNSTTTEIFTIFYGSTGSDNSIALKDSTTTKISTVSTGSKKSIVSDNSGKSNNSRASKNSKILIIFGISLIVILILIILLLCLKKSQKKRKESNKNISISSSTSEQTIKSLTSASKVANDPVVKKKNTDKRPLNIAKTTGNLKTNN</sequence>